<dbReference type="SUPFAM" id="SSF52172">
    <property type="entry name" value="CheY-like"/>
    <property type="match status" value="1"/>
</dbReference>
<dbReference type="InterPro" id="IPR001789">
    <property type="entry name" value="Sig_transdc_resp-reg_receiver"/>
</dbReference>
<dbReference type="Pfam" id="PF04397">
    <property type="entry name" value="LytTR"/>
    <property type="match status" value="1"/>
</dbReference>
<dbReference type="InterPro" id="IPR007492">
    <property type="entry name" value="LytTR_DNA-bd_dom"/>
</dbReference>
<accession>A0ABD4RKG0</accession>
<dbReference type="GO" id="GO:0003677">
    <property type="term" value="F:DNA binding"/>
    <property type="evidence" value="ECO:0007669"/>
    <property type="project" value="UniProtKB-KW"/>
</dbReference>
<feature type="domain" description="Response regulatory" evidence="4">
    <location>
        <begin position="2"/>
        <end position="116"/>
    </location>
</feature>
<evidence type="ECO:0000256" key="1">
    <source>
        <dbReference type="ARBA" id="ARBA00018672"/>
    </source>
</evidence>
<dbReference type="SMART" id="SM00448">
    <property type="entry name" value="REC"/>
    <property type="match status" value="1"/>
</dbReference>
<dbReference type="CDD" id="cd17532">
    <property type="entry name" value="REC_LytTR_AlgR-like"/>
    <property type="match status" value="1"/>
</dbReference>
<dbReference type="PROSITE" id="PS50930">
    <property type="entry name" value="HTH_LYTTR"/>
    <property type="match status" value="1"/>
</dbReference>
<feature type="domain" description="HTH LytTR-type" evidence="5">
    <location>
        <begin position="132"/>
        <end position="237"/>
    </location>
</feature>
<protein>
    <recommendedName>
        <fullName evidence="1">Stage 0 sporulation protein A homolog</fullName>
    </recommendedName>
</protein>
<dbReference type="SMART" id="SM00850">
    <property type="entry name" value="LytTR"/>
    <property type="match status" value="1"/>
</dbReference>
<gene>
    <name evidence="6" type="ORF">K4H94_11500</name>
</gene>
<organism evidence="6 7">
    <name type="scientific">Clostridium chauvoei</name>
    <dbReference type="NCBI Taxonomy" id="46867"/>
    <lineage>
        <taxon>Bacteria</taxon>
        <taxon>Bacillati</taxon>
        <taxon>Bacillota</taxon>
        <taxon>Clostridia</taxon>
        <taxon>Eubacteriales</taxon>
        <taxon>Clostridiaceae</taxon>
        <taxon>Clostridium</taxon>
    </lineage>
</organism>
<evidence type="ECO:0000259" key="4">
    <source>
        <dbReference type="PROSITE" id="PS50110"/>
    </source>
</evidence>
<dbReference type="Gene3D" id="3.40.50.2300">
    <property type="match status" value="1"/>
</dbReference>
<evidence type="ECO:0000256" key="3">
    <source>
        <dbReference type="PROSITE-ProRule" id="PRU00169"/>
    </source>
</evidence>
<comment type="caution">
    <text evidence="6">The sequence shown here is derived from an EMBL/GenBank/DDBJ whole genome shotgun (WGS) entry which is preliminary data.</text>
</comment>
<dbReference type="EMBL" id="JAIFTX010000030">
    <property type="protein sequence ID" value="MBX7291625.1"/>
    <property type="molecule type" value="Genomic_DNA"/>
</dbReference>
<feature type="modified residue" description="4-aspartylphosphate" evidence="3">
    <location>
        <position position="53"/>
    </location>
</feature>
<comment type="function">
    <text evidence="2">May play the central regulatory role in sporulation. It may be an element of the effector pathway responsible for the activation of sporulation genes in response to nutritional stress. Spo0A may act in concert with spo0H (a sigma factor) to control the expression of some genes that are critical to the sporulation process.</text>
</comment>
<dbReference type="GeneID" id="66301143"/>
<keyword evidence="6" id="KW-0238">DNA-binding</keyword>
<evidence type="ECO:0000313" key="7">
    <source>
        <dbReference type="Proteomes" id="UP000775179"/>
    </source>
</evidence>
<dbReference type="Pfam" id="PF00072">
    <property type="entry name" value="Response_reg"/>
    <property type="match status" value="1"/>
</dbReference>
<dbReference type="KEGG" id="cchv:BTM20_04640"/>
<proteinExistence type="predicted"/>
<dbReference type="PROSITE" id="PS50110">
    <property type="entry name" value="RESPONSE_REGULATORY"/>
    <property type="match status" value="1"/>
</dbReference>
<evidence type="ECO:0000313" key="6">
    <source>
        <dbReference type="EMBL" id="MBX7291625.1"/>
    </source>
</evidence>
<dbReference type="PANTHER" id="PTHR37299">
    <property type="entry name" value="TRANSCRIPTIONAL REGULATOR-RELATED"/>
    <property type="match status" value="1"/>
</dbReference>
<sequence>MNCIIVDDELPAREELKYFVKNFSDIDILGEFEDGADALKFLQDNNVDVLFLDINIPGIDGINLAKILNKLNFIGKIVFITAYKDYALDAFDIHAFDYLLKPFSEERIISSLERLEKLNIECKEIDSKSDKLSVIKNGKIYVVNTKDIYYLEAAGRTVKVFINGEEYLSKHKISELENKLSSKEFYKSHRSYIVNLDKVEEIKPWFNGTYVLKIKNIEKEIPVSRNKVKDFKKILTL</sequence>
<dbReference type="Gene3D" id="2.40.50.40">
    <property type="match status" value="1"/>
</dbReference>
<evidence type="ECO:0000256" key="2">
    <source>
        <dbReference type="ARBA" id="ARBA00024867"/>
    </source>
</evidence>
<dbReference type="RefSeq" id="WP_021875134.1">
    <property type="nucleotide sequence ID" value="NZ_CP018624.1"/>
</dbReference>
<dbReference type="Gene3D" id="2.20.25.10">
    <property type="match status" value="1"/>
</dbReference>
<dbReference type="InterPro" id="IPR011006">
    <property type="entry name" value="CheY-like_superfamily"/>
</dbReference>
<dbReference type="AlphaFoldDB" id="A0ABD4RKG0"/>
<dbReference type="InterPro" id="IPR046947">
    <property type="entry name" value="LytR-like"/>
</dbReference>
<reference evidence="6 7" key="1">
    <citation type="submission" date="2021-08" db="EMBL/GenBank/DDBJ databases">
        <title>Genome sequence analysis of Clostridium chauvoei strains of European origin and evaluation of typing options for outbreak investigations.</title>
        <authorList>
            <person name="Abdel-Glil M."/>
            <person name="Thomas P."/>
            <person name="Seyboldt C."/>
        </authorList>
    </citation>
    <scope>NUCLEOTIDE SEQUENCE [LARGE SCALE GENOMIC DNA]</scope>
    <source>
        <strain evidence="6 7">S0260-09</strain>
    </source>
</reference>
<keyword evidence="3" id="KW-0597">Phosphoprotein</keyword>
<dbReference type="PANTHER" id="PTHR37299:SF1">
    <property type="entry name" value="STAGE 0 SPORULATION PROTEIN A HOMOLOG"/>
    <property type="match status" value="1"/>
</dbReference>
<dbReference type="Proteomes" id="UP000775179">
    <property type="component" value="Unassembled WGS sequence"/>
</dbReference>
<evidence type="ECO:0000259" key="5">
    <source>
        <dbReference type="PROSITE" id="PS50930"/>
    </source>
</evidence>
<name>A0ABD4RKG0_9CLOT</name>